<dbReference type="GO" id="GO:0006508">
    <property type="term" value="P:proteolysis"/>
    <property type="evidence" value="ECO:0007669"/>
    <property type="project" value="UniProtKB-KW"/>
</dbReference>
<evidence type="ECO:0000256" key="4">
    <source>
        <dbReference type="RuleBase" id="RU363034"/>
    </source>
</evidence>
<keyword evidence="2" id="KW-1015">Disulfide bond</keyword>
<comment type="similarity">
    <text evidence="1">Belongs to the peptidase S1 family.</text>
</comment>
<dbReference type="OrthoDB" id="6380398at2759"/>
<feature type="signal peptide" evidence="5">
    <location>
        <begin position="1"/>
        <end position="19"/>
    </location>
</feature>
<evidence type="ECO:0000313" key="8">
    <source>
        <dbReference type="Proteomes" id="UP000245383"/>
    </source>
</evidence>
<dbReference type="InterPro" id="IPR018114">
    <property type="entry name" value="TRYPSIN_HIS"/>
</dbReference>
<evidence type="ECO:0000313" key="7">
    <source>
        <dbReference type="EMBL" id="PVU90121.1"/>
    </source>
</evidence>
<dbReference type="EMBL" id="MBFR01000275">
    <property type="protein sequence ID" value="PVU90121.1"/>
    <property type="molecule type" value="Genomic_DNA"/>
</dbReference>
<name>A0A2T9YCS0_9FUNG</name>
<dbReference type="AlphaFoldDB" id="A0A2T9YCS0"/>
<dbReference type="InterPro" id="IPR001254">
    <property type="entry name" value="Trypsin_dom"/>
</dbReference>
<evidence type="ECO:0000256" key="2">
    <source>
        <dbReference type="ARBA" id="ARBA00023157"/>
    </source>
</evidence>
<dbReference type="GO" id="GO:0003677">
    <property type="term" value="F:DNA binding"/>
    <property type="evidence" value="ECO:0007669"/>
    <property type="project" value="InterPro"/>
</dbReference>
<dbReference type="CDD" id="cd00190">
    <property type="entry name" value="Tryp_SPc"/>
    <property type="match status" value="1"/>
</dbReference>
<dbReference type="SMART" id="SM00020">
    <property type="entry name" value="Tryp_SPc"/>
    <property type="match status" value="1"/>
</dbReference>
<keyword evidence="4" id="KW-0378">Hydrolase</keyword>
<dbReference type="GO" id="GO:0004252">
    <property type="term" value="F:serine-type endopeptidase activity"/>
    <property type="evidence" value="ECO:0007669"/>
    <property type="project" value="InterPro"/>
</dbReference>
<reference evidence="7 8" key="1">
    <citation type="journal article" date="2018" name="MBio">
        <title>Comparative Genomics Reveals the Core Gene Toolbox for the Fungus-Insect Symbiosis.</title>
        <authorList>
            <person name="Wang Y."/>
            <person name="Stata M."/>
            <person name="Wang W."/>
            <person name="Stajich J.E."/>
            <person name="White M.M."/>
            <person name="Moncalvo J.M."/>
        </authorList>
    </citation>
    <scope>NUCLEOTIDE SEQUENCE [LARGE SCALE GENOMIC DNA]</scope>
    <source>
        <strain evidence="7 8">SWE-8-4</strain>
    </source>
</reference>
<protein>
    <recommendedName>
        <fullName evidence="6">Peptidase S1 domain-containing protein</fullName>
    </recommendedName>
</protein>
<dbReference type="SUPFAM" id="SSF56349">
    <property type="entry name" value="DNA breaking-rejoining enzymes"/>
    <property type="match status" value="1"/>
</dbReference>
<dbReference type="InterPro" id="IPR043504">
    <property type="entry name" value="Peptidase_S1_PA_chymotrypsin"/>
</dbReference>
<dbReference type="Pfam" id="PF00089">
    <property type="entry name" value="Trypsin"/>
    <property type="match status" value="1"/>
</dbReference>
<dbReference type="Proteomes" id="UP000245383">
    <property type="component" value="Unassembled WGS sequence"/>
</dbReference>
<dbReference type="PROSITE" id="PS00134">
    <property type="entry name" value="TRYPSIN_HIS"/>
    <property type="match status" value="1"/>
</dbReference>
<organism evidence="7 8">
    <name type="scientific">Smittium simulii</name>
    <dbReference type="NCBI Taxonomy" id="133385"/>
    <lineage>
        <taxon>Eukaryota</taxon>
        <taxon>Fungi</taxon>
        <taxon>Fungi incertae sedis</taxon>
        <taxon>Zoopagomycota</taxon>
        <taxon>Kickxellomycotina</taxon>
        <taxon>Harpellomycetes</taxon>
        <taxon>Harpellales</taxon>
        <taxon>Legeriomycetaceae</taxon>
        <taxon>Smittium</taxon>
    </lineage>
</organism>
<keyword evidence="5" id="KW-0732">Signal</keyword>
<keyword evidence="8" id="KW-1185">Reference proteome</keyword>
<dbReference type="GO" id="GO:0015074">
    <property type="term" value="P:DNA integration"/>
    <property type="evidence" value="ECO:0007669"/>
    <property type="project" value="InterPro"/>
</dbReference>
<evidence type="ECO:0000256" key="5">
    <source>
        <dbReference type="SAM" id="SignalP"/>
    </source>
</evidence>
<dbReference type="Gene3D" id="2.40.10.10">
    <property type="entry name" value="Trypsin-like serine proteases"/>
    <property type="match status" value="1"/>
</dbReference>
<dbReference type="STRING" id="133385.A0A2T9YCS0"/>
<accession>A0A2T9YCS0</accession>
<dbReference type="PANTHER" id="PTHR24276">
    <property type="entry name" value="POLYSERASE-RELATED"/>
    <property type="match status" value="1"/>
</dbReference>
<dbReference type="SUPFAM" id="SSF50494">
    <property type="entry name" value="Trypsin-like serine proteases"/>
    <property type="match status" value="1"/>
</dbReference>
<dbReference type="PROSITE" id="PS00135">
    <property type="entry name" value="TRYPSIN_SER"/>
    <property type="match status" value="1"/>
</dbReference>
<sequence length="452" mass="50547">MILYYPFLFALLILSGCIGALNNTQNFSDENTPLVPNIIHGVPVKKSDYPFIAQIFYLYKNEYIFWCTGSLISPNYILTAGHCITDPTRAYLKIDGVRVVVGKTDLADAKNADKFDTIKSMGTFNYKKIRQNDLALLRLSRNIPANEATPVKFYIKKITKNLKVQVAGFGETVFGSATPSRTLLQTTVDISSSKNCTKFNPEWSTNDGPQICQESYNGNDSCQGDSGGPLTTKINGINYLVGATNNGRNKNIDAKVQCGDNTIAYYARMGFFVSRISKVIKVNAKYLLAYNIHRIDDARTIITENTLKLVIIAPREKRKGQTIERSCEINRHPNHILCPVLAYTVYKARIATELCPTPHANNDSIIVNRLFRHTKHYNKPLSVDSITRQVKNLSGLIKRPPNTPIPKTRAIGATLAATSGVPVENIVLHAFWSNYSMFDTYYRLVRSTLSLI</sequence>
<evidence type="ECO:0000256" key="3">
    <source>
        <dbReference type="ARBA" id="ARBA00023172"/>
    </source>
</evidence>
<dbReference type="GO" id="GO:0006310">
    <property type="term" value="P:DNA recombination"/>
    <property type="evidence" value="ECO:0007669"/>
    <property type="project" value="UniProtKB-KW"/>
</dbReference>
<dbReference type="InterPro" id="IPR033116">
    <property type="entry name" value="TRYPSIN_SER"/>
</dbReference>
<dbReference type="InterPro" id="IPR050430">
    <property type="entry name" value="Peptidase_S1"/>
</dbReference>
<keyword evidence="3" id="KW-0233">DNA recombination</keyword>
<dbReference type="InterPro" id="IPR011010">
    <property type="entry name" value="DNA_brk_join_enz"/>
</dbReference>
<dbReference type="InterPro" id="IPR013762">
    <property type="entry name" value="Integrase-like_cat_sf"/>
</dbReference>
<evidence type="ECO:0000259" key="6">
    <source>
        <dbReference type="PROSITE" id="PS50240"/>
    </source>
</evidence>
<dbReference type="InterPro" id="IPR009003">
    <property type="entry name" value="Peptidase_S1_PA"/>
</dbReference>
<keyword evidence="4" id="KW-0720">Serine protease</keyword>
<dbReference type="PRINTS" id="PR00722">
    <property type="entry name" value="CHYMOTRYPSIN"/>
</dbReference>
<dbReference type="Gene3D" id="1.10.443.10">
    <property type="entry name" value="Intergrase catalytic core"/>
    <property type="match status" value="1"/>
</dbReference>
<gene>
    <name evidence="7" type="ORF">BB561_005019</name>
</gene>
<evidence type="ECO:0000256" key="1">
    <source>
        <dbReference type="ARBA" id="ARBA00007664"/>
    </source>
</evidence>
<feature type="domain" description="Peptidase S1" evidence="6">
    <location>
        <begin position="38"/>
        <end position="281"/>
    </location>
</feature>
<feature type="chain" id="PRO_5015663590" description="Peptidase S1 domain-containing protein" evidence="5">
    <location>
        <begin position="20"/>
        <end position="452"/>
    </location>
</feature>
<comment type="caution">
    <text evidence="7">The sequence shown here is derived from an EMBL/GenBank/DDBJ whole genome shotgun (WGS) entry which is preliminary data.</text>
</comment>
<dbReference type="PANTHER" id="PTHR24276:SF98">
    <property type="entry name" value="FI18310P1-RELATED"/>
    <property type="match status" value="1"/>
</dbReference>
<dbReference type="PROSITE" id="PS50240">
    <property type="entry name" value="TRYPSIN_DOM"/>
    <property type="match status" value="1"/>
</dbReference>
<proteinExistence type="inferred from homology"/>
<dbReference type="InterPro" id="IPR001314">
    <property type="entry name" value="Peptidase_S1A"/>
</dbReference>
<keyword evidence="4" id="KW-0645">Protease</keyword>